<protein>
    <submittedName>
        <fullName evidence="1">Tail tubular protein B</fullName>
    </submittedName>
</protein>
<dbReference type="Pfam" id="PF25675">
    <property type="entry name" value="Phage_nozzle"/>
    <property type="match status" value="1"/>
</dbReference>
<accession>A0AAX3ZXP4</accession>
<evidence type="ECO:0000313" key="1">
    <source>
        <dbReference type="EMBL" id="WMM95744.1"/>
    </source>
</evidence>
<dbReference type="Proteomes" id="UP001304225">
    <property type="component" value="Segment"/>
</dbReference>
<proteinExistence type="predicted"/>
<keyword evidence="2" id="KW-1185">Reference proteome</keyword>
<evidence type="ECO:0000313" key="2">
    <source>
        <dbReference type="Proteomes" id="UP001304225"/>
    </source>
</evidence>
<dbReference type="InterPro" id="IPR058003">
    <property type="entry name" value="Phage_gp12"/>
</dbReference>
<organism evidence="1 2">
    <name type="scientific">Roseobacter phage CRP-403</name>
    <dbReference type="NCBI Taxonomy" id="3072849"/>
    <lineage>
        <taxon>Viruses</taxon>
        <taxon>Duplodnaviria</taxon>
        <taxon>Heunggongvirae</taxon>
        <taxon>Uroviricota</taxon>
        <taxon>Caudoviricetes</taxon>
        <taxon>Autographivirales</taxon>
        <taxon>Autographivirales incertae sedis</taxon>
        <taxon>Shangxiadianvirus</taxon>
        <taxon>Shangxiadianvirus CRP403</taxon>
    </lineage>
</organism>
<name>A0AAX3ZXP4_9CAUD</name>
<dbReference type="EMBL" id="OR420752">
    <property type="protein sequence ID" value="WMM95744.1"/>
    <property type="molecule type" value="Genomic_DNA"/>
</dbReference>
<gene>
    <name evidence="1" type="ORF">CRP403_gp30</name>
</gene>
<reference evidence="1 2" key="1">
    <citation type="submission" date="2023-08" db="EMBL/GenBank/DDBJ databases">
        <authorList>
            <person name="Du S."/>
            <person name="Wu Z."/>
            <person name="Wu Y."/>
            <person name="Yang M."/>
            <person name="Shao J."/>
            <person name="Liu H."/>
            <person name="Zhao Y."/>
            <person name="Zhang Z."/>
        </authorList>
    </citation>
    <scope>NUCLEOTIDE SEQUENCE [LARGE SCALE GENOMIC DNA]</scope>
</reference>
<sequence length="778" mass="86165">MPLVSTTVSNLISGVSQQPAPQRLRTSGEEMKNAYPSVVAGLQKRPPTQHVAKIQSSGMDDNTAVHVIDRDINEKYIVVGTVNSGVGDLAVYDVDGVQKTVNFPDGKGYLPTTDMWKKLRFVTVADTTFVLNNEKTISTTTPADTRGNPAAKCSVFIKRAVASTTYAIYVNGTLAATTSTNDNTTASTALEGTADIAEELKVNAISRGYSDATVYGPVLTFTVPNGATVEVLDQFGGNAMEAYTDRIQSFDKLPPAEAQDRLVQIKGNLNDQTEDYWVKYDKGVWIETAGYDALEEFQPSTMPHVLVREANGTFTFREHTWEGRLAGDADTNPAPSFVGKKISSMFLYKGRLGFLSEENAILSAVGDLETLFRTSVVQVFSSDRIDVASITGRVNNLHHAAVFSDTLVLFSDAQQFKLTSEQVLSPASVGIVPSTKFACSPYARPVASGPIVFFVTDGATNSTVRELYIDEELKTVDADEITVQIPAYIPNEVRQMAVSTYDDVMVCLSGLDQQKLYVYKWYTSGGEKVQTSWSHWDFGEGVKLLGCEFLEDFLYIVYEMGGAVHIDRMFLDTKPTDLALLDHRIDETMFLSATYDAATEKTEFQLPYEIPANREIEMFKMQNPKGQKLDPEIQTDRTRVKVSGDHTSSTINAGIPYVFEYTFSPQYIREDTPTGEAAIQEGRVQLRYMSLIYMDTAFFKIQVTPKNNDTFEHLFNARIFADADNVAGLMPRDTGEYKFPVFAQNDRVEIKIVNDSAFPCAFGSMEWSGMYVGKTQRL</sequence>